<reference evidence="3" key="1">
    <citation type="submission" date="2022-11" db="UniProtKB">
        <authorList>
            <consortium name="WormBaseParasite"/>
        </authorList>
    </citation>
    <scope>IDENTIFICATION</scope>
</reference>
<feature type="region of interest" description="Disordered" evidence="1">
    <location>
        <begin position="41"/>
        <end position="66"/>
    </location>
</feature>
<proteinExistence type="predicted"/>
<dbReference type="AlphaFoldDB" id="A0A915KGQ5"/>
<evidence type="ECO:0000313" key="3">
    <source>
        <dbReference type="WBParaSite" id="nRc.2.0.1.t38003-RA"/>
    </source>
</evidence>
<evidence type="ECO:0000313" key="2">
    <source>
        <dbReference type="Proteomes" id="UP000887565"/>
    </source>
</evidence>
<dbReference type="Proteomes" id="UP000887565">
    <property type="component" value="Unplaced"/>
</dbReference>
<feature type="compositionally biased region" description="Basic residues" evidence="1">
    <location>
        <begin position="41"/>
        <end position="52"/>
    </location>
</feature>
<protein>
    <submittedName>
        <fullName evidence="3">Uncharacterized protein</fullName>
    </submittedName>
</protein>
<dbReference type="WBParaSite" id="nRc.2.0.1.t38003-RA">
    <property type="protein sequence ID" value="nRc.2.0.1.t38003-RA"/>
    <property type="gene ID" value="nRc.2.0.1.g38003"/>
</dbReference>
<evidence type="ECO:0000256" key="1">
    <source>
        <dbReference type="SAM" id="MobiDB-lite"/>
    </source>
</evidence>
<sequence>MVSYGLRHQPWQKQLKIREWTRKIILIIVAAHLRLKFYQKSSVSKRKPKKPPTKFERPSKQIKRKK</sequence>
<accession>A0A915KGQ5</accession>
<organism evidence="2 3">
    <name type="scientific">Romanomermis culicivorax</name>
    <name type="common">Nematode worm</name>
    <dbReference type="NCBI Taxonomy" id="13658"/>
    <lineage>
        <taxon>Eukaryota</taxon>
        <taxon>Metazoa</taxon>
        <taxon>Ecdysozoa</taxon>
        <taxon>Nematoda</taxon>
        <taxon>Enoplea</taxon>
        <taxon>Dorylaimia</taxon>
        <taxon>Mermithida</taxon>
        <taxon>Mermithoidea</taxon>
        <taxon>Mermithidae</taxon>
        <taxon>Romanomermis</taxon>
    </lineage>
</organism>
<keyword evidence="2" id="KW-1185">Reference proteome</keyword>
<name>A0A915KGQ5_ROMCU</name>